<dbReference type="Pfam" id="PF12852">
    <property type="entry name" value="Cupin_6"/>
    <property type="match status" value="1"/>
</dbReference>
<keyword evidence="2" id="KW-0238">DNA-binding</keyword>
<dbReference type="InterPro" id="IPR009057">
    <property type="entry name" value="Homeodomain-like_sf"/>
</dbReference>
<evidence type="ECO:0000313" key="5">
    <source>
        <dbReference type="EMBL" id="PIP00943.1"/>
    </source>
</evidence>
<dbReference type="Pfam" id="PF12833">
    <property type="entry name" value="HTH_18"/>
    <property type="match status" value="1"/>
</dbReference>
<gene>
    <name evidence="5" type="ORF">CJ014_02285</name>
</gene>
<evidence type="ECO:0000256" key="3">
    <source>
        <dbReference type="ARBA" id="ARBA00023163"/>
    </source>
</evidence>
<dbReference type="SMART" id="SM00342">
    <property type="entry name" value="HTH_ARAC"/>
    <property type="match status" value="1"/>
</dbReference>
<dbReference type="InterPro" id="IPR050204">
    <property type="entry name" value="AraC_XylS_family_regulators"/>
</dbReference>
<dbReference type="Proteomes" id="UP000231070">
    <property type="component" value="Unassembled WGS sequence"/>
</dbReference>
<evidence type="ECO:0000259" key="4">
    <source>
        <dbReference type="PROSITE" id="PS01124"/>
    </source>
</evidence>
<dbReference type="InterPro" id="IPR020449">
    <property type="entry name" value="Tscrpt_reg_AraC-type_HTH"/>
</dbReference>
<dbReference type="PANTHER" id="PTHR46796:SF7">
    <property type="entry name" value="ARAC FAMILY TRANSCRIPTIONAL REGULATOR"/>
    <property type="match status" value="1"/>
</dbReference>
<dbReference type="EMBL" id="NQVN01000001">
    <property type="protein sequence ID" value="PIP00943.1"/>
    <property type="molecule type" value="Genomic_DNA"/>
</dbReference>
<dbReference type="PRINTS" id="PR00032">
    <property type="entry name" value="HTHARAC"/>
</dbReference>
<evidence type="ECO:0000313" key="6">
    <source>
        <dbReference type="Proteomes" id="UP000231070"/>
    </source>
</evidence>
<dbReference type="InterPro" id="IPR032783">
    <property type="entry name" value="AraC_lig"/>
</dbReference>
<proteinExistence type="predicted"/>
<evidence type="ECO:0000256" key="1">
    <source>
        <dbReference type="ARBA" id="ARBA00023015"/>
    </source>
</evidence>
<dbReference type="PROSITE" id="PS01124">
    <property type="entry name" value="HTH_ARAC_FAMILY_2"/>
    <property type="match status" value="1"/>
</dbReference>
<reference evidence="5 6" key="1">
    <citation type="submission" date="2017-08" db="EMBL/GenBank/DDBJ databases">
        <title>Pleomorphomonas carboxidotrophicus sp. nov., a new mesophilic hydrogenogenic carboxidotroph.</title>
        <authorList>
            <person name="Esquivel-Elizondo S."/>
            <person name="Krajmalnik-Brown R."/>
            <person name="Maldonado J."/>
        </authorList>
    </citation>
    <scope>NUCLEOTIDE SEQUENCE [LARGE SCALE GENOMIC DNA]</scope>
    <source>
        <strain evidence="5 6">SVCO-16</strain>
    </source>
</reference>
<dbReference type="PROSITE" id="PS00041">
    <property type="entry name" value="HTH_ARAC_FAMILY_1"/>
    <property type="match status" value="1"/>
</dbReference>
<dbReference type="PANTHER" id="PTHR46796">
    <property type="entry name" value="HTH-TYPE TRANSCRIPTIONAL ACTIVATOR RHAS-RELATED"/>
    <property type="match status" value="1"/>
</dbReference>
<dbReference type="GO" id="GO:0003700">
    <property type="term" value="F:DNA-binding transcription factor activity"/>
    <property type="evidence" value="ECO:0007669"/>
    <property type="project" value="InterPro"/>
</dbReference>
<sequence>MLESALFMRESTKMTIDPLSEVLNFANVRPIVSGGIDAGGEWALRFQPPDRLKFFAITRGECWLLIDDTTPLRLGEGDVFLITQTAFTLCSDPALEAADAHAAFAGVSNGHARLGDGSAFSLLGGHIVLDPEAAGFMGGIYPRFVHVPAGSPHASVSSWLLARLVEERRSGQPGTTLAMGQLSQLLFIEIMRAHLLSSTLPPPGLLRAVSDERLAPALSLVHADPSRQFDLNTLATAAAMSRTAFIDTFKAVSGTTPMAYVAQWRMHLAAKILRDEDTPIAEVAHSLGYGSESAFSNAFKRVVGEAPRLYRSRFQKAAADGEACGWQRKKPLPERGSLIA</sequence>
<dbReference type="InterPro" id="IPR018062">
    <property type="entry name" value="HTH_AraC-typ_CS"/>
</dbReference>
<accession>A0A2G9X311</accession>
<keyword evidence="6" id="KW-1185">Reference proteome</keyword>
<dbReference type="OrthoDB" id="9783876at2"/>
<keyword evidence="1" id="KW-0805">Transcription regulation</keyword>
<feature type="domain" description="HTH araC/xylS-type" evidence="4">
    <location>
        <begin position="215"/>
        <end position="313"/>
    </location>
</feature>
<protein>
    <recommendedName>
        <fullName evidence="4">HTH araC/xylS-type domain-containing protein</fullName>
    </recommendedName>
</protein>
<dbReference type="AlphaFoldDB" id="A0A2G9X311"/>
<comment type="caution">
    <text evidence="5">The sequence shown here is derived from an EMBL/GenBank/DDBJ whole genome shotgun (WGS) entry which is preliminary data.</text>
</comment>
<name>A0A2G9X311_9HYPH</name>
<evidence type="ECO:0000256" key="2">
    <source>
        <dbReference type="ARBA" id="ARBA00023125"/>
    </source>
</evidence>
<keyword evidence="3" id="KW-0804">Transcription</keyword>
<dbReference type="InterPro" id="IPR018060">
    <property type="entry name" value="HTH_AraC"/>
</dbReference>
<organism evidence="5 6">
    <name type="scientific">Pleomorphomonas carboxyditropha</name>
    <dbReference type="NCBI Taxonomy" id="2023338"/>
    <lineage>
        <taxon>Bacteria</taxon>
        <taxon>Pseudomonadati</taxon>
        <taxon>Pseudomonadota</taxon>
        <taxon>Alphaproteobacteria</taxon>
        <taxon>Hyphomicrobiales</taxon>
        <taxon>Pleomorphomonadaceae</taxon>
        <taxon>Pleomorphomonas</taxon>
    </lineage>
</organism>
<dbReference type="Gene3D" id="1.10.10.60">
    <property type="entry name" value="Homeodomain-like"/>
    <property type="match status" value="2"/>
</dbReference>
<dbReference type="SUPFAM" id="SSF46689">
    <property type="entry name" value="Homeodomain-like"/>
    <property type="match status" value="2"/>
</dbReference>
<dbReference type="GO" id="GO:0043565">
    <property type="term" value="F:sequence-specific DNA binding"/>
    <property type="evidence" value="ECO:0007669"/>
    <property type="project" value="InterPro"/>
</dbReference>